<comment type="caution">
    <text evidence="2">The sequence shown here is derived from an EMBL/GenBank/DDBJ whole genome shotgun (WGS) entry which is preliminary data.</text>
</comment>
<protein>
    <submittedName>
        <fullName evidence="2">Glycosyl transferase</fullName>
    </submittedName>
</protein>
<dbReference type="GO" id="GO:0016757">
    <property type="term" value="F:glycosyltransferase activity"/>
    <property type="evidence" value="ECO:0007669"/>
    <property type="project" value="UniProtKB-ARBA"/>
</dbReference>
<organism evidence="2 3">
    <name type="scientific">Klebsiella pneumoniae</name>
    <dbReference type="NCBI Taxonomy" id="573"/>
    <lineage>
        <taxon>Bacteria</taxon>
        <taxon>Pseudomonadati</taxon>
        <taxon>Pseudomonadota</taxon>
        <taxon>Gammaproteobacteria</taxon>
        <taxon>Enterobacterales</taxon>
        <taxon>Enterobacteriaceae</taxon>
        <taxon>Klebsiella/Raoultella group</taxon>
        <taxon>Klebsiella</taxon>
        <taxon>Klebsiella pneumoniae complex</taxon>
    </lineage>
</organism>
<sequence>MRIVYFVNAAWYFELHWLDRSEAAISKGYEVHLVSNFADDAIKNNLEKKGIKCWDIELNRFSKNVFKNISILTAFRKICKQIKPDLFI</sequence>
<keyword evidence="2" id="KW-0808">Transferase</keyword>
<dbReference type="RefSeq" id="WP_258922848.1">
    <property type="nucleotide sequence ID" value="NZ_UKAW01000020.1"/>
</dbReference>
<evidence type="ECO:0000313" key="3">
    <source>
        <dbReference type="Proteomes" id="UP000257587"/>
    </source>
</evidence>
<name>A0A8B4UIJ4_KLEPN</name>
<dbReference type="AlphaFoldDB" id="A0A8B4UIJ4"/>
<accession>A0A8B4UIJ4</accession>
<reference evidence="2 3" key="1">
    <citation type="submission" date="2018-08" db="EMBL/GenBank/DDBJ databases">
        <authorList>
            <consortium name="Pathogen Informatics"/>
        </authorList>
    </citation>
    <scope>NUCLEOTIDE SEQUENCE [LARGE SCALE GENOMIC DNA]</scope>
    <source>
        <strain evidence="2 3">EuSCAPE_AT002</strain>
    </source>
</reference>
<proteinExistence type="predicted"/>
<dbReference type="InterPro" id="IPR028098">
    <property type="entry name" value="Glyco_trans_4-like_N"/>
</dbReference>
<dbReference type="Proteomes" id="UP000257587">
    <property type="component" value="Unassembled WGS sequence"/>
</dbReference>
<evidence type="ECO:0000259" key="1">
    <source>
        <dbReference type="Pfam" id="PF13477"/>
    </source>
</evidence>
<gene>
    <name evidence="2" type="ORF">SAMEA3499874_04588</name>
</gene>
<dbReference type="Pfam" id="PF13477">
    <property type="entry name" value="Glyco_trans_4_2"/>
    <property type="match status" value="1"/>
</dbReference>
<evidence type="ECO:0000313" key="2">
    <source>
        <dbReference type="EMBL" id="SXG18689.1"/>
    </source>
</evidence>
<dbReference type="EMBL" id="UKAW01000020">
    <property type="protein sequence ID" value="SXG18689.1"/>
    <property type="molecule type" value="Genomic_DNA"/>
</dbReference>
<feature type="domain" description="Glycosyltransferase subfamily 4-like N-terminal" evidence="1">
    <location>
        <begin position="2"/>
        <end position="86"/>
    </location>
</feature>